<accession>A0A1M5UNN1</accession>
<dbReference type="AlphaFoldDB" id="A0A1M5UNN1"/>
<sequence>MHIHFDISPTGLSKVGWRYLREAVINTMIAVTRQNVRLKLRVSFDVQR</sequence>
<name>A0A1M5UNN1_9BRAD</name>
<dbReference type="Proteomes" id="UP000190675">
    <property type="component" value="Chromosome I"/>
</dbReference>
<protein>
    <submittedName>
        <fullName evidence="1">Uncharacterized protein</fullName>
    </submittedName>
</protein>
<evidence type="ECO:0000313" key="2">
    <source>
        <dbReference type="Proteomes" id="UP000190675"/>
    </source>
</evidence>
<reference evidence="1 2" key="1">
    <citation type="submission" date="2016-11" db="EMBL/GenBank/DDBJ databases">
        <authorList>
            <person name="Jaros S."/>
            <person name="Januszkiewicz K."/>
            <person name="Wedrychowicz H."/>
        </authorList>
    </citation>
    <scope>NUCLEOTIDE SEQUENCE [LARGE SCALE GENOMIC DNA]</scope>
    <source>
        <strain evidence="1 2">GAS242</strain>
    </source>
</reference>
<dbReference type="EMBL" id="LT670818">
    <property type="protein sequence ID" value="SHH64549.1"/>
    <property type="molecule type" value="Genomic_DNA"/>
</dbReference>
<evidence type="ECO:0000313" key="1">
    <source>
        <dbReference type="EMBL" id="SHH64549.1"/>
    </source>
</evidence>
<proteinExistence type="predicted"/>
<organism evidence="1 2">
    <name type="scientific">Bradyrhizobium erythrophlei</name>
    <dbReference type="NCBI Taxonomy" id="1437360"/>
    <lineage>
        <taxon>Bacteria</taxon>
        <taxon>Pseudomonadati</taxon>
        <taxon>Pseudomonadota</taxon>
        <taxon>Alphaproteobacteria</taxon>
        <taxon>Hyphomicrobiales</taxon>
        <taxon>Nitrobacteraceae</taxon>
        <taxon>Bradyrhizobium</taxon>
    </lineage>
</organism>
<gene>
    <name evidence="1" type="ORF">SAMN05444169_8540</name>
</gene>